<reference evidence="1" key="1">
    <citation type="submission" date="2023-01" db="EMBL/GenBank/DDBJ databases">
        <title>Colletotrichum chrysophilum M932 genome sequence.</title>
        <authorList>
            <person name="Baroncelli R."/>
        </authorList>
    </citation>
    <scope>NUCLEOTIDE SEQUENCE</scope>
    <source>
        <strain evidence="1">M932</strain>
    </source>
</reference>
<dbReference type="AlphaFoldDB" id="A0AAD9AHA3"/>
<name>A0AAD9AHA3_9PEZI</name>
<dbReference type="EMBL" id="JAQOWY010000228">
    <property type="protein sequence ID" value="KAK1846652.1"/>
    <property type="molecule type" value="Genomic_DNA"/>
</dbReference>
<comment type="caution">
    <text evidence="1">The sequence shown here is derived from an EMBL/GenBank/DDBJ whole genome shotgun (WGS) entry which is preliminary data.</text>
</comment>
<sequence>MMPFDWLELAGSWKVAVCCITSGGVVGVHFFSGVDAIQGELERQALALLPCHLRRWVEIREHGFARRDQPQLNWSSFT</sequence>
<evidence type="ECO:0000313" key="2">
    <source>
        <dbReference type="Proteomes" id="UP001243330"/>
    </source>
</evidence>
<dbReference type="Proteomes" id="UP001243330">
    <property type="component" value="Unassembled WGS sequence"/>
</dbReference>
<proteinExistence type="predicted"/>
<organism evidence="1 2">
    <name type="scientific">Colletotrichum chrysophilum</name>
    <dbReference type="NCBI Taxonomy" id="1836956"/>
    <lineage>
        <taxon>Eukaryota</taxon>
        <taxon>Fungi</taxon>
        <taxon>Dikarya</taxon>
        <taxon>Ascomycota</taxon>
        <taxon>Pezizomycotina</taxon>
        <taxon>Sordariomycetes</taxon>
        <taxon>Hypocreomycetidae</taxon>
        <taxon>Glomerellales</taxon>
        <taxon>Glomerellaceae</taxon>
        <taxon>Colletotrichum</taxon>
        <taxon>Colletotrichum gloeosporioides species complex</taxon>
    </lineage>
</organism>
<accession>A0AAD9AHA3</accession>
<keyword evidence="2" id="KW-1185">Reference proteome</keyword>
<evidence type="ECO:0000313" key="1">
    <source>
        <dbReference type="EMBL" id="KAK1846652.1"/>
    </source>
</evidence>
<gene>
    <name evidence="1" type="ORF">CCHR01_10690</name>
</gene>
<protein>
    <submittedName>
        <fullName evidence="1">Uncharacterized protein</fullName>
    </submittedName>
</protein>